<keyword evidence="1" id="KW-0238">DNA-binding</keyword>
<feature type="region of interest" description="Disordered" evidence="3">
    <location>
        <begin position="313"/>
        <end position="333"/>
    </location>
</feature>
<dbReference type="GO" id="GO:0015074">
    <property type="term" value="P:DNA integration"/>
    <property type="evidence" value="ECO:0007669"/>
    <property type="project" value="InterPro"/>
</dbReference>
<dbReference type="PROSITE" id="PS51898">
    <property type="entry name" value="TYR_RECOMBINASE"/>
    <property type="match status" value="1"/>
</dbReference>
<evidence type="ECO:0000256" key="2">
    <source>
        <dbReference type="ARBA" id="ARBA00023172"/>
    </source>
</evidence>
<dbReference type="InterPro" id="IPR002104">
    <property type="entry name" value="Integrase_catalytic"/>
</dbReference>
<name>A0AAN7VJ59_9COLE</name>
<dbReference type="PANTHER" id="PTHR30349">
    <property type="entry name" value="PHAGE INTEGRASE-RELATED"/>
    <property type="match status" value="1"/>
</dbReference>
<dbReference type="PANTHER" id="PTHR30349:SF41">
    <property type="entry name" value="INTEGRASE_RECOMBINASE PROTEIN MJ0367-RELATED"/>
    <property type="match status" value="1"/>
</dbReference>
<evidence type="ECO:0000313" key="5">
    <source>
        <dbReference type="EMBL" id="KAK5646113.1"/>
    </source>
</evidence>
<protein>
    <recommendedName>
        <fullName evidence="4">Tyr recombinase domain-containing protein</fullName>
    </recommendedName>
</protein>
<keyword evidence="6" id="KW-1185">Reference proteome</keyword>
<reference evidence="5 6" key="1">
    <citation type="journal article" date="2024" name="Insects">
        <title>An Improved Chromosome-Level Genome Assembly of the Firefly Pyrocoelia pectoralis.</title>
        <authorList>
            <person name="Fu X."/>
            <person name="Meyer-Rochow V.B."/>
            <person name="Ballantyne L."/>
            <person name="Zhu X."/>
        </authorList>
    </citation>
    <scope>NUCLEOTIDE SEQUENCE [LARGE SCALE GENOMIC DNA]</scope>
    <source>
        <strain evidence="5">XCY_ONT2</strain>
    </source>
</reference>
<evidence type="ECO:0000256" key="3">
    <source>
        <dbReference type="SAM" id="MobiDB-lite"/>
    </source>
</evidence>
<dbReference type="GO" id="GO:0003677">
    <property type="term" value="F:DNA binding"/>
    <property type="evidence" value="ECO:0007669"/>
    <property type="project" value="UniProtKB-KW"/>
</dbReference>
<keyword evidence="2" id="KW-0233">DNA recombination</keyword>
<dbReference type="InterPro" id="IPR011010">
    <property type="entry name" value="DNA_brk_join_enz"/>
</dbReference>
<sequence length="333" mass="37583">MSNKNSDSDVENTPAQILEAANEVTYNTLPDKSKEKYMHEYYSFKKWCDLKKVKQITENAVLAYFFEKSKSLKSPTLWCKYSMLRTTIAIRENIDIKYPRLIAFLKRQSSGYKPKKSDTFSQDDMNNFLKDAPDEKYLLMKVVLIFGITGACRCDELVNMKIDDVEDNGSILIIRIPESKTKISRTFVVDGNSTNGVGSVEIFRKYLALRPPEIGHRRLFITFRSGKCTVQPVGKNTLPKIPMEIAKFLGKPNPEKFTGHSLRRSSATLLVDSGADSLSLKRHGGWRSTSVAEGYVNDSLYAKRRATNSIIRGENSSLPVIQKTPSPPRASTS</sequence>
<comment type="caution">
    <text evidence="5">The sequence shown here is derived from an EMBL/GenBank/DDBJ whole genome shotgun (WGS) entry which is preliminary data.</text>
</comment>
<dbReference type="EMBL" id="JAVRBK010000003">
    <property type="protein sequence ID" value="KAK5646113.1"/>
    <property type="molecule type" value="Genomic_DNA"/>
</dbReference>
<feature type="domain" description="Tyr recombinase" evidence="4">
    <location>
        <begin position="115"/>
        <end position="308"/>
    </location>
</feature>
<accession>A0AAN7VJ59</accession>
<dbReference type="InterPro" id="IPR050090">
    <property type="entry name" value="Tyrosine_recombinase_XerCD"/>
</dbReference>
<evidence type="ECO:0000259" key="4">
    <source>
        <dbReference type="PROSITE" id="PS51898"/>
    </source>
</evidence>
<evidence type="ECO:0000313" key="6">
    <source>
        <dbReference type="Proteomes" id="UP001329430"/>
    </source>
</evidence>
<dbReference type="SUPFAM" id="SSF56349">
    <property type="entry name" value="DNA breaking-rejoining enzymes"/>
    <property type="match status" value="1"/>
</dbReference>
<gene>
    <name evidence="5" type="ORF">RI129_004577</name>
</gene>
<evidence type="ECO:0000256" key="1">
    <source>
        <dbReference type="ARBA" id="ARBA00023125"/>
    </source>
</evidence>
<proteinExistence type="predicted"/>
<dbReference type="Proteomes" id="UP001329430">
    <property type="component" value="Chromosome 3"/>
</dbReference>
<dbReference type="Gene3D" id="1.10.443.10">
    <property type="entry name" value="Intergrase catalytic core"/>
    <property type="match status" value="1"/>
</dbReference>
<organism evidence="5 6">
    <name type="scientific">Pyrocoelia pectoralis</name>
    <dbReference type="NCBI Taxonomy" id="417401"/>
    <lineage>
        <taxon>Eukaryota</taxon>
        <taxon>Metazoa</taxon>
        <taxon>Ecdysozoa</taxon>
        <taxon>Arthropoda</taxon>
        <taxon>Hexapoda</taxon>
        <taxon>Insecta</taxon>
        <taxon>Pterygota</taxon>
        <taxon>Neoptera</taxon>
        <taxon>Endopterygota</taxon>
        <taxon>Coleoptera</taxon>
        <taxon>Polyphaga</taxon>
        <taxon>Elateriformia</taxon>
        <taxon>Elateroidea</taxon>
        <taxon>Lampyridae</taxon>
        <taxon>Lampyrinae</taxon>
        <taxon>Pyrocoelia</taxon>
    </lineage>
</organism>
<dbReference type="Pfam" id="PF00589">
    <property type="entry name" value="Phage_integrase"/>
    <property type="match status" value="1"/>
</dbReference>
<dbReference type="GO" id="GO:0006310">
    <property type="term" value="P:DNA recombination"/>
    <property type="evidence" value="ECO:0007669"/>
    <property type="project" value="UniProtKB-KW"/>
</dbReference>
<dbReference type="InterPro" id="IPR013762">
    <property type="entry name" value="Integrase-like_cat_sf"/>
</dbReference>
<dbReference type="AlphaFoldDB" id="A0AAN7VJ59"/>